<name>A0A814A3P0_9BILA</name>
<evidence type="ECO:0000313" key="2">
    <source>
        <dbReference type="Proteomes" id="UP000663879"/>
    </source>
</evidence>
<organism evidence="1 2">
    <name type="scientific">Brachionus calyciflorus</name>
    <dbReference type="NCBI Taxonomy" id="104777"/>
    <lineage>
        <taxon>Eukaryota</taxon>
        <taxon>Metazoa</taxon>
        <taxon>Spiralia</taxon>
        <taxon>Gnathifera</taxon>
        <taxon>Rotifera</taxon>
        <taxon>Eurotatoria</taxon>
        <taxon>Monogononta</taxon>
        <taxon>Pseudotrocha</taxon>
        <taxon>Ploima</taxon>
        <taxon>Brachionidae</taxon>
        <taxon>Brachionus</taxon>
    </lineage>
</organism>
<dbReference type="OrthoDB" id="10370239at2759"/>
<accession>A0A814A3P0</accession>
<proteinExistence type="predicted"/>
<keyword evidence="2" id="KW-1185">Reference proteome</keyword>
<dbReference type="EMBL" id="CAJNOC010002034">
    <property type="protein sequence ID" value="CAF0908042.1"/>
    <property type="molecule type" value="Genomic_DNA"/>
</dbReference>
<sequence>MESNSNNRPSLKFPSVAIESREASKIKLRKFELFKQVFDYTNNSEDYKRMRRPIKPSLPVYMYSRHEKNKFYIENSYYYPKFYKSIDWTILLKKRNSRESSRSSSIL</sequence>
<reference evidence="1" key="1">
    <citation type="submission" date="2021-02" db="EMBL/GenBank/DDBJ databases">
        <authorList>
            <person name="Nowell W R."/>
        </authorList>
    </citation>
    <scope>NUCLEOTIDE SEQUENCE</scope>
    <source>
        <strain evidence="1">Ploen Becks lab</strain>
    </source>
</reference>
<dbReference type="AlphaFoldDB" id="A0A814A3P0"/>
<gene>
    <name evidence="1" type="ORF">OXX778_LOCUS11749</name>
</gene>
<dbReference type="Proteomes" id="UP000663879">
    <property type="component" value="Unassembled WGS sequence"/>
</dbReference>
<evidence type="ECO:0000313" key="1">
    <source>
        <dbReference type="EMBL" id="CAF0908042.1"/>
    </source>
</evidence>
<protein>
    <submittedName>
        <fullName evidence="1">Uncharacterized protein</fullName>
    </submittedName>
</protein>
<comment type="caution">
    <text evidence="1">The sequence shown here is derived from an EMBL/GenBank/DDBJ whole genome shotgun (WGS) entry which is preliminary data.</text>
</comment>